<dbReference type="EMBL" id="BAABJZ010000003">
    <property type="protein sequence ID" value="GAA4872436.1"/>
    <property type="molecule type" value="Genomic_DNA"/>
</dbReference>
<keyword evidence="3" id="KW-1185">Reference proteome</keyword>
<dbReference type="PANTHER" id="PTHR33608">
    <property type="entry name" value="BLL2464 PROTEIN"/>
    <property type="match status" value="1"/>
</dbReference>
<evidence type="ECO:0000259" key="1">
    <source>
        <dbReference type="Pfam" id="PF01882"/>
    </source>
</evidence>
<dbReference type="PANTHER" id="PTHR33608:SF12">
    <property type="entry name" value="DUF58 DOMAIN-CONTAINING PROTEIN"/>
    <property type="match status" value="1"/>
</dbReference>
<sequence>MSQLALPRHGDGATLNLKELLARAEHQSLVRSDDLGRAKALMAGERLSRLKGRGMEFAEVRAYQAGDDIRTIDWRVTARTGKAHTKLFRDERERPVLLCVDQGSRMQLGSELLLQSVQAAHLAALLSWHISAKGDRLGGIVCTEQQHKELKPRARRAGLLAMLESLVELQLPPTNLAPQQDYWSQALTRLERLIRPGSLAVIITNPLGLDPDSLQRISRLRRHAEIRLFCLTDPLFDTLTQAQGPLPVRIPEQTQPHWLDRRAARQLSERWQQARNSAQQHSLQQSLPLSEISAAEPLEQQWRKLWI</sequence>
<dbReference type="RefSeq" id="WP_345332267.1">
    <property type="nucleotide sequence ID" value="NZ_BAABJZ010000003.1"/>
</dbReference>
<evidence type="ECO:0000313" key="3">
    <source>
        <dbReference type="Proteomes" id="UP001499988"/>
    </source>
</evidence>
<dbReference type="Proteomes" id="UP001499988">
    <property type="component" value="Unassembled WGS sequence"/>
</dbReference>
<feature type="domain" description="DUF58" evidence="1">
    <location>
        <begin position="59"/>
        <end position="275"/>
    </location>
</feature>
<name>A0ABP9E975_9GAMM</name>
<organism evidence="2 3">
    <name type="scientific">Ferrimonas pelagia</name>
    <dbReference type="NCBI Taxonomy" id="1177826"/>
    <lineage>
        <taxon>Bacteria</taxon>
        <taxon>Pseudomonadati</taxon>
        <taxon>Pseudomonadota</taxon>
        <taxon>Gammaproteobacteria</taxon>
        <taxon>Alteromonadales</taxon>
        <taxon>Ferrimonadaceae</taxon>
        <taxon>Ferrimonas</taxon>
    </lineage>
</organism>
<comment type="caution">
    <text evidence="2">The sequence shown here is derived from an EMBL/GenBank/DDBJ whole genome shotgun (WGS) entry which is preliminary data.</text>
</comment>
<reference evidence="3" key="1">
    <citation type="journal article" date="2019" name="Int. J. Syst. Evol. Microbiol.">
        <title>The Global Catalogue of Microorganisms (GCM) 10K type strain sequencing project: providing services to taxonomists for standard genome sequencing and annotation.</title>
        <authorList>
            <consortium name="The Broad Institute Genomics Platform"/>
            <consortium name="The Broad Institute Genome Sequencing Center for Infectious Disease"/>
            <person name="Wu L."/>
            <person name="Ma J."/>
        </authorList>
    </citation>
    <scope>NUCLEOTIDE SEQUENCE [LARGE SCALE GENOMIC DNA]</scope>
    <source>
        <strain evidence="3">JCM 18401</strain>
    </source>
</reference>
<evidence type="ECO:0000313" key="2">
    <source>
        <dbReference type="EMBL" id="GAA4872436.1"/>
    </source>
</evidence>
<accession>A0ABP9E975</accession>
<gene>
    <name evidence="2" type="ORF">GCM10023333_01490</name>
</gene>
<dbReference type="InterPro" id="IPR002881">
    <property type="entry name" value="DUF58"/>
</dbReference>
<protein>
    <submittedName>
        <fullName evidence="2">DUF58 domain-containing protein</fullName>
    </submittedName>
</protein>
<proteinExistence type="predicted"/>
<dbReference type="Pfam" id="PF01882">
    <property type="entry name" value="DUF58"/>
    <property type="match status" value="1"/>
</dbReference>